<keyword evidence="2" id="KW-0813">Transport</keyword>
<dbReference type="Pfam" id="PF07264">
    <property type="entry name" value="EI24"/>
    <property type="match status" value="1"/>
</dbReference>
<evidence type="ECO:0000256" key="7">
    <source>
        <dbReference type="ARBA" id="ARBA00022989"/>
    </source>
</evidence>
<dbReference type="GO" id="GO:0005886">
    <property type="term" value="C:plasma membrane"/>
    <property type="evidence" value="ECO:0007669"/>
    <property type="project" value="TreeGrafter"/>
</dbReference>
<feature type="transmembrane region" description="Helical" evidence="10">
    <location>
        <begin position="46"/>
        <end position="68"/>
    </location>
</feature>
<name>A0A1I1RVF2_9ACTN</name>
<comment type="subcellular location">
    <subcellularLocation>
        <location evidence="1">Membrane</location>
        <topology evidence="1">Multi-pass membrane protein</topology>
    </subcellularLocation>
</comment>
<keyword evidence="8" id="KW-0764">Sulfate transport</keyword>
<feature type="transmembrane region" description="Helical" evidence="10">
    <location>
        <begin position="181"/>
        <end position="204"/>
    </location>
</feature>
<organism evidence="11 12">
    <name type="scientific">Streptomyces aidingensis</name>
    <dbReference type="NCBI Taxonomy" id="910347"/>
    <lineage>
        <taxon>Bacteria</taxon>
        <taxon>Bacillati</taxon>
        <taxon>Actinomycetota</taxon>
        <taxon>Actinomycetes</taxon>
        <taxon>Kitasatosporales</taxon>
        <taxon>Streptomycetaceae</taxon>
        <taxon>Streptomyces</taxon>
    </lineage>
</organism>
<evidence type="ECO:0000313" key="11">
    <source>
        <dbReference type="EMBL" id="SFD35523.1"/>
    </source>
</evidence>
<protein>
    <submittedName>
        <fullName evidence="11">CysZ protein</fullName>
    </submittedName>
</protein>
<keyword evidence="3" id="KW-1003">Cell membrane</keyword>
<evidence type="ECO:0000256" key="4">
    <source>
        <dbReference type="ARBA" id="ARBA00022519"/>
    </source>
</evidence>
<evidence type="ECO:0000313" key="12">
    <source>
        <dbReference type="Proteomes" id="UP000199207"/>
    </source>
</evidence>
<dbReference type="InterPro" id="IPR050480">
    <property type="entry name" value="CysZ-like"/>
</dbReference>
<dbReference type="GO" id="GO:0019344">
    <property type="term" value="P:cysteine biosynthetic process"/>
    <property type="evidence" value="ECO:0007669"/>
    <property type="project" value="TreeGrafter"/>
</dbReference>
<keyword evidence="4" id="KW-0997">Cell inner membrane</keyword>
<dbReference type="PANTHER" id="PTHR37468">
    <property type="entry name" value="SULFATE TRANSPORTER CYSZ"/>
    <property type="match status" value="1"/>
</dbReference>
<evidence type="ECO:0000256" key="6">
    <source>
        <dbReference type="ARBA" id="ARBA00022692"/>
    </source>
</evidence>
<dbReference type="AlphaFoldDB" id="A0A1I1RVF2"/>
<keyword evidence="12" id="KW-1185">Reference proteome</keyword>
<sequence>MPPPVPVPASPAPSPPPGRRGYAAGLFFFGQGQRWVVRHPAGYARCLIPALITFALYTAALLVLAFRADNLAAWVTPFADDWDSGWRTALRIVVGIAFVGAGLLLAALTFTAVTLLIGDPFYDTLSARVEAAYGPVPAGPDRPLWRELLISARESLYMFWRALLFAVPLFFLGLVPFAGQLLAPVLGIAVAGFFLTAELSSYALSRRGLPVRARLRLMRAHRKRALGFGVPLALLFLIPLAAVFLMPGAVAGATLLARDLHPAPAPPAA</sequence>
<evidence type="ECO:0000256" key="8">
    <source>
        <dbReference type="ARBA" id="ARBA00023032"/>
    </source>
</evidence>
<accession>A0A1I1RVF2</accession>
<keyword evidence="7 10" id="KW-1133">Transmembrane helix</keyword>
<evidence type="ECO:0000256" key="5">
    <source>
        <dbReference type="ARBA" id="ARBA00022605"/>
    </source>
</evidence>
<dbReference type="EMBL" id="FOLM01000013">
    <property type="protein sequence ID" value="SFD35523.1"/>
    <property type="molecule type" value="Genomic_DNA"/>
</dbReference>
<evidence type="ECO:0000256" key="9">
    <source>
        <dbReference type="ARBA" id="ARBA00023136"/>
    </source>
</evidence>
<dbReference type="PANTHER" id="PTHR37468:SF1">
    <property type="entry name" value="SULFATE TRANSPORTER CYSZ"/>
    <property type="match status" value="1"/>
</dbReference>
<evidence type="ECO:0000256" key="2">
    <source>
        <dbReference type="ARBA" id="ARBA00022448"/>
    </source>
</evidence>
<evidence type="ECO:0000256" key="1">
    <source>
        <dbReference type="ARBA" id="ARBA00004141"/>
    </source>
</evidence>
<gene>
    <name evidence="11" type="ORF">SAMN05421773_113178</name>
</gene>
<reference evidence="11 12" key="1">
    <citation type="submission" date="2016-10" db="EMBL/GenBank/DDBJ databases">
        <authorList>
            <person name="de Groot N.N."/>
        </authorList>
    </citation>
    <scope>NUCLEOTIDE SEQUENCE [LARGE SCALE GENOMIC DNA]</scope>
    <source>
        <strain evidence="11 12">CGMCC 4.5739</strain>
    </source>
</reference>
<keyword evidence="6 10" id="KW-0812">Transmembrane</keyword>
<proteinExistence type="predicted"/>
<keyword evidence="5" id="KW-0028">Amino-acid biosynthesis</keyword>
<feature type="transmembrane region" description="Helical" evidence="10">
    <location>
        <begin position="225"/>
        <end position="246"/>
    </location>
</feature>
<keyword evidence="9 10" id="KW-0472">Membrane</keyword>
<dbReference type="Proteomes" id="UP000199207">
    <property type="component" value="Unassembled WGS sequence"/>
</dbReference>
<dbReference type="InterPro" id="IPR059112">
    <property type="entry name" value="CysZ/EI24"/>
</dbReference>
<dbReference type="STRING" id="910347.SAMN05421773_113178"/>
<feature type="transmembrane region" description="Helical" evidence="10">
    <location>
        <begin position="156"/>
        <end position="175"/>
    </location>
</feature>
<dbReference type="GO" id="GO:0009675">
    <property type="term" value="F:high-affinity sulfate:proton symporter activity"/>
    <property type="evidence" value="ECO:0007669"/>
    <property type="project" value="TreeGrafter"/>
</dbReference>
<dbReference type="GO" id="GO:0000103">
    <property type="term" value="P:sulfate assimilation"/>
    <property type="evidence" value="ECO:0007669"/>
    <property type="project" value="TreeGrafter"/>
</dbReference>
<evidence type="ECO:0000256" key="3">
    <source>
        <dbReference type="ARBA" id="ARBA00022475"/>
    </source>
</evidence>
<dbReference type="OrthoDB" id="3375053at2"/>
<feature type="transmembrane region" description="Helical" evidence="10">
    <location>
        <begin position="20"/>
        <end position="37"/>
    </location>
</feature>
<evidence type="ECO:0000256" key="10">
    <source>
        <dbReference type="SAM" id="Phobius"/>
    </source>
</evidence>
<feature type="transmembrane region" description="Helical" evidence="10">
    <location>
        <begin position="88"/>
        <end position="118"/>
    </location>
</feature>